<feature type="signal peptide" evidence="1">
    <location>
        <begin position="1"/>
        <end position="18"/>
    </location>
</feature>
<keyword evidence="4" id="KW-1185">Reference proteome</keyword>
<dbReference type="InterPro" id="IPR041489">
    <property type="entry name" value="PDZ_6"/>
</dbReference>
<feature type="chain" id="PRO_5016693432" evidence="1">
    <location>
        <begin position="19"/>
        <end position="437"/>
    </location>
</feature>
<dbReference type="Proteomes" id="UP000250831">
    <property type="component" value="Unassembled WGS sequence"/>
</dbReference>
<dbReference type="Pfam" id="PF17820">
    <property type="entry name" value="PDZ_6"/>
    <property type="match status" value="1"/>
</dbReference>
<dbReference type="InterPro" id="IPR036034">
    <property type="entry name" value="PDZ_sf"/>
</dbReference>
<evidence type="ECO:0000313" key="3">
    <source>
        <dbReference type="EMBL" id="PUV25752.1"/>
    </source>
</evidence>
<gene>
    <name evidence="3" type="ORF">DCO56_01880</name>
</gene>
<accession>A0A363NY66</accession>
<dbReference type="Gene3D" id="2.30.42.10">
    <property type="match status" value="1"/>
</dbReference>
<name>A0A363NY66_9SPHI</name>
<feature type="domain" description="PDZ" evidence="2">
    <location>
        <begin position="363"/>
        <end position="417"/>
    </location>
</feature>
<sequence length="437" mass="49810">MKAAFLSLALLCSVFAWGQDRFVLKEKKKAKIPFLFVHNLIIIPVQVNGYAMNFLLDTGVKETMIFGETLKSIDSAVFVNKFQGLGKDEGLDGYLSVNNNVNIAGVYEDTDQPIYILKNAHIDISTRIGVEINGIMGSRFFSDHLVEMDFLKHRVTIYQKEEHPKGLAKMQRIPLDILNSRPYISIAFNQDSAAIEGRALIDMGNSDALMLIPSKLNNFAIKPPFIDDYIGQGFNGEIYGKRNRIKSLELGPFTMHYPLVAYPELSSTQHATFVNERIGSVGNELLRRFKVIFDYPNNVVYLVKNRNFDKFYYLNMSGLEIIHDGIKYEKEEVPVYLKKDGGTEIRMDNRVQYRFVLKNMYKIATVRTNSPAAMVGLKPDDKVLKINGRSASSYTLEAIHTLFKSEEGKEIRFKIERAGQELDYTFFLKDPLPFNSK</sequence>
<keyword evidence="1" id="KW-0732">Signal</keyword>
<dbReference type="OrthoDB" id="3521766at2"/>
<protein>
    <submittedName>
        <fullName evidence="3">Peptide-binding protein</fullName>
    </submittedName>
</protein>
<evidence type="ECO:0000259" key="2">
    <source>
        <dbReference type="Pfam" id="PF17820"/>
    </source>
</evidence>
<dbReference type="RefSeq" id="WP_108632061.1">
    <property type="nucleotide sequence ID" value="NZ_QCXX01000001.1"/>
</dbReference>
<dbReference type="InterPro" id="IPR021109">
    <property type="entry name" value="Peptidase_aspartic_dom_sf"/>
</dbReference>
<proteinExistence type="predicted"/>
<evidence type="ECO:0000313" key="4">
    <source>
        <dbReference type="Proteomes" id="UP000250831"/>
    </source>
</evidence>
<organism evidence="3 4">
    <name type="scientific">Sphingobacterium athyrii</name>
    <dbReference type="NCBI Taxonomy" id="2152717"/>
    <lineage>
        <taxon>Bacteria</taxon>
        <taxon>Pseudomonadati</taxon>
        <taxon>Bacteroidota</taxon>
        <taxon>Sphingobacteriia</taxon>
        <taxon>Sphingobacteriales</taxon>
        <taxon>Sphingobacteriaceae</taxon>
        <taxon>Sphingobacterium</taxon>
    </lineage>
</organism>
<dbReference type="AlphaFoldDB" id="A0A363NY66"/>
<dbReference type="Gene3D" id="2.40.70.10">
    <property type="entry name" value="Acid Proteases"/>
    <property type="match status" value="1"/>
</dbReference>
<evidence type="ECO:0000256" key="1">
    <source>
        <dbReference type="SAM" id="SignalP"/>
    </source>
</evidence>
<reference evidence="3 4" key="1">
    <citation type="submission" date="2018-04" db="EMBL/GenBank/DDBJ databases">
        <title>Sphingobacterium sp. M46 Genome.</title>
        <authorList>
            <person name="Cheng J."/>
            <person name="Li Y."/>
        </authorList>
    </citation>
    <scope>NUCLEOTIDE SEQUENCE [LARGE SCALE GENOMIC DNA]</scope>
    <source>
        <strain evidence="3 4">M46</strain>
    </source>
</reference>
<dbReference type="EMBL" id="QCXX01000001">
    <property type="protein sequence ID" value="PUV25752.1"/>
    <property type="molecule type" value="Genomic_DNA"/>
</dbReference>
<dbReference type="SUPFAM" id="SSF50156">
    <property type="entry name" value="PDZ domain-like"/>
    <property type="match status" value="1"/>
</dbReference>
<comment type="caution">
    <text evidence="3">The sequence shown here is derived from an EMBL/GenBank/DDBJ whole genome shotgun (WGS) entry which is preliminary data.</text>
</comment>